<dbReference type="Gene3D" id="1.25.40.10">
    <property type="entry name" value="Tetratricopeptide repeat domain"/>
    <property type="match status" value="1"/>
</dbReference>
<keyword evidence="4" id="KW-1185">Reference proteome</keyword>
<dbReference type="Proteomes" id="UP001595844">
    <property type="component" value="Unassembled WGS sequence"/>
</dbReference>
<feature type="domain" description="Protein kinase G tetratricopeptide repeat containing" evidence="2">
    <location>
        <begin position="19"/>
        <end position="68"/>
    </location>
</feature>
<protein>
    <submittedName>
        <fullName evidence="3">Tetratricopeptide repeat protein</fullName>
    </submittedName>
</protein>
<gene>
    <name evidence="3" type="ORF">ACFO5K_19980</name>
</gene>
<dbReference type="InterPro" id="IPR011990">
    <property type="entry name" value="TPR-like_helical_dom_sf"/>
</dbReference>
<dbReference type="InterPro" id="IPR031636">
    <property type="entry name" value="PknG_TPR"/>
</dbReference>
<feature type="compositionally biased region" description="Polar residues" evidence="1">
    <location>
        <begin position="52"/>
        <end position="70"/>
    </location>
</feature>
<sequence>MSAAPPTRNRIRSGQCEGAPGKLWDVDFTEQGVRTGLERCLRTSAHEADQMGNRTGSVHQSNTLSPRTTR</sequence>
<dbReference type="RefSeq" id="WP_378565007.1">
    <property type="nucleotide sequence ID" value="NZ_JBHSDL010000025.1"/>
</dbReference>
<comment type="caution">
    <text evidence="3">The sequence shown here is derived from an EMBL/GenBank/DDBJ whole genome shotgun (WGS) entry which is preliminary data.</text>
</comment>
<reference evidence="4" key="1">
    <citation type="journal article" date="2019" name="Int. J. Syst. Evol. Microbiol.">
        <title>The Global Catalogue of Microorganisms (GCM) 10K type strain sequencing project: providing services to taxonomists for standard genome sequencing and annotation.</title>
        <authorList>
            <consortium name="The Broad Institute Genomics Platform"/>
            <consortium name="The Broad Institute Genome Sequencing Center for Infectious Disease"/>
            <person name="Wu L."/>
            <person name="Ma J."/>
        </authorList>
    </citation>
    <scope>NUCLEOTIDE SEQUENCE [LARGE SCALE GENOMIC DNA]</scope>
    <source>
        <strain evidence="4">IBRC-M 10490</strain>
    </source>
</reference>
<dbReference type="Pfam" id="PF16918">
    <property type="entry name" value="PknG_TPR"/>
    <property type="match status" value="1"/>
</dbReference>
<feature type="region of interest" description="Disordered" evidence="1">
    <location>
        <begin position="1"/>
        <end position="22"/>
    </location>
</feature>
<evidence type="ECO:0000313" key="3">
    <source>
        <dbReference type="EMBL" id="MFC4376377.1"/>
    </source>
</evidence>
<evidence type="ECO:0000256" key="1">
    <source>
        <dbReference type="SAM" id="MobiDB-lite"/>
    </source>
</evidence>
<organism evidence="3 4">
    <name type="scientific">Nocardia halotolerans</name>
    <dbReference type="NCBI Taxonomy" id="1755878"/>
    <lineage>
        <taxon>Bacteria</taxon>
        <taxon>Bacillati</taxon>
        <taxon>Actinomycetota</taxon>
        <taxon>Actinomycetes</taxon>
        <taxon>Mycobacteriales</taxon>
        <taxon>Nocardiaceae</taxon>
        <taxon>Nocardia</taxon>
    </lineage>
</organism>
<feature type="region of interest" description="Disordered" evidence="1">
    <location>
        <begin position="44"/>
        <end position="70"/>
    </location>
</feature>
<proteinExistence type="predicted"/>
<name>A0ABV8VLV9_9NOCA</name>
<evidence type="ECO:0000259" key="2">
    <source>
        <dbReference type="Pfam" id="PF16918"/>
    </source>
</evidence>
<dbReference type="EMBL" id="JBHSDL010000025">
    <property type="protein sequence ID" value="MFC4376377.1"/>
    <property type="molecule type" value="Genomic_DNA"/>
</dbReference>
<evidence type="ECO:0000313" key="4">
    <source>
        <dbReference type="Proteomes" id="UP001595844"/>
    </source>
</evidence>
<accession>A0ABV8VLV9</accession>